<dbReference type="GO" id="GO:0019346">
    <property type="term" value="P:transsulfuration"/>
    <property type="evidence" value="ECO:0007669"/>
    <property type="project" value="InterPro"/>
</dbReference>
<dbReference type="InterPro" id="IPR015424">
    <property type="entry name" value="PyrdxlP-dep_Trfase"/>
</dbReference>
<dbReference type="InterPro" id="IPR015421">
    <property type="entry name" value="PyrdxlP-dep_Trfase_major"/>
</dbReference>
<comment type="similarity">
    <text evidence="4">Belongs to the trans-sulfuration enzymes family.</text>
</comment>
<feature type="modified residue" description="N6-(pyridoxal phosphate)lysine" evidence="3">
    <location>
        <position position="238"/>
    </location>
</feature>
<keyword evidence="2 3" id="KW-0663">Pyridoxal phosphate</keyword>
<dbReference type="Gene3D" id="3.40.640.10">
    <property type="entry name" value="Type I PLP-dependent aspartate aminotransferase-like (Major domain)"/>
    <property type="match status" value="1"/>
</dbReference>
<dbReference type="Pfam" id="PF01053">
    <property type="entry name" value="Cys_Met_Meta_PP"/>
    <property type="match status" value="1"/>
</dbReference>
<dbReference type="InterPro" id="IPR015422">
    <property type="entry name" value="PyrdxlP-dep_Trfase_small"/>
</dbReference>
<organism evidence="6 7">
    <name type="scientific">Streptomyces indicus</name>
    <dbReference type="NCBI Taxonomy" id="417292"/>
    <lineage>
        <taxon>Bacteria</taxon>
        <taxon>Bacillati</taxon>
        <taxon>Actinomycetota</taxon>
        <taxon>Actinomycetes</taxon>
        <taxon>Kitasatosporales</taxon>
        <taxon>Streptomycetaceae</taxon>
        <taxon>Streptomyces</taxon>
    </lineage>
</organism>
<dbReference type="InterPro" id="IPR000277">
    <property type="entry name" value="Cys/Met-Metab_PyrdxlP-dep_enz"/>
</dbReference>
<dbReference type="NCBIfam" id="NF005758">
    <property type="entry name" value="PRK07582.1"/>
    <property type="match status" value="1"/>
</dbReference>
<dbReference type="RefSeq" id="WP_245769550.1">
    <property type="nucleotide sequence ID" value="NZ_FNFF01000012.1"/>
</dbReference>
<dbReference type="GO" id="GO:0030170">
    <property type="term" value="F:pyridoxal phosphate binding"/>
    <property type="evidence" value="ECO:0007669"/>
    <property type="project" value="InterPro"/>
</dbReference>
<dbReference type="SUPFAM" id="SSF53383">
    <property type="entry name" value="PLP-dependent transferases"/>
    <property type="match status" value="1"/>
</dbReference>
<keyword evidence="6" id="KW-0456">Lyase</keyword>
<dbReference type="GO" id="GO:0005737">
    <property type="term" value="C:cytoplasm"/>
    <property type="evidence" value="ECO:0007669"/>
    <property type="project" value="TreeGrafter"/>
</dbReference>
<protein>
    <submittedName>
        <fullName evidence="6">Cystathionine gamma-lyase</fullName>
    </submittedName>
</protein>
<evidence type="ECO:0000313" key="7">
    <source>
        <dbReference type="Proteomes" id="UP000199155"/>
    </source>
</evidence>
<sequence length="417" mass="44229">MSGSEGGMSDTDPYGIGNDGREGIRDDVHDATHVDLSETPDGLGESTRALRAGLPEPVQFQPPFPGPVFTSHYHLAGDPAGPYTYGRDENPTWSLLEQAIAELESPGHPEAEALVFASGMAAVSAVLFSHLRSGDAVVLPSDGYQALPLVREQLTAYGIETRTAPTGGDAQRALLDGARLLWLETPSNPGLDVCDIRALAAAAHERGALVAVDNTLATPLGQRPLDLGADFSVAAATKGLTGHGDLLLGYVTARDPELLAPVRRWRKLVGAVAGPMEAWLAHRSLATLELRHARQCANALALAEALSIHPDVTGLRHPGLPGDPSHELATRQMRRPGSVVSFTLASRARAERFLAALRLVDEATSFGGVRSTAERRGRWGGDAVPEGFIRFSVGAEDPQDLVTDVLRALNASRRTNT</sequence>
<evidence type="ECO:0000313" key="6">
    <source>
        <dbReference type="EMBL" id="SDK81138.1"/>
    </source>
</evidence>
<comment type="cofactor">
    <cofactor evidence="1 4">
        <name>pyridoxal 5'-phosphate</name>
        <dbReference type="ChEBI" id="CHEBI:597326"/>
    </cofactor>
</comment>
<evidence type="ECO:0000256" key="4">
    <source>
        <dbReference type="RuleBase" id="RU362118"/>
    </source>
</evidence>
<dbReference type="GO" id="GO:0019343">
    <property type="term" value="P:cysteine biosynthetic process via cystathionine"/>
    <property type="evidence" value="ECO:0007669"/>
    <property type="project" value="TreeGrafter"/>
</dbReference>
<feature type="region of interest" description="Disordered" evidence="5">
    <location>
        <begin position="1"/>
        <end position="25"/>
    </location>
</feature>
<dbReference type="Gene3D" id="3.90.1150.10">
    <property type="entry name" value="Aspartate Aminotransferase, domain 1"/>
    <property type="match status" value="1"/>
</dbReference>
<reference evidence="6 7" key="1">
    <citation type="submission" date="2016-10" db="EMBL/GenBank/DDBJ databases">
        <authorList>
            <person name="de Groot N.N."/>
        </authorList>
    </citation>
    <scope>NUCLEOTIDE SEQUENCE [LARGE SCALE GENOMIC DNA]</scope>
    <source>
        <strain evidence="6 7">CGMCC 4.5727</strain>
    </source>
</reference>
<keyword evidence="7" id="KW-1185">Reference proteome</keyword>
<dbReference type="AlphaFoldDB" id="A0A1G9EYN3"/>
<proteinExistence type="inferred from homology"/>
<dbReference type="PIRSF" id="PIRSF001434">
    <property type="entry name" value="CGS"/>
    <property type="match status" value="1"/>
</dbReference>
<evidence type="ECO:0000256" key="3">
    <source>
        <dbReference type="PIRSR" id="PIRSR001434-2"/>
    </source>
</evidence>
<dbReference type="STRING" id="417292.SAMN05421806_112129"/>
<dbReference type="PANTHER" id="PTHR11808:SF85">
    <property type="entry name" value="CYSTATHIONINE GAMMA-LYASE-RELATED"/>
    <property type="match status" value="1"/>
</dbReference>
<evidence type="ECO:0000256" key="1">
    <source>
        <dbReference type="ARBA" id="ARBA00001933"/>
    </source>
</evidence>
<dbReference type="GO" id="GO:0004123">
    <property type="term" value="F:cystathionine gamma-lyase activity"/>
    <property type="evidence" value="ECO:0007669"/>
    <property type="project" value="TreeGrafter"/>
</dbReference>
<evidence type="ECO:0000256" key="5">
    <source>
        <dbReference type="SAM" id="MobiDB-lite"/>
    </source>
</evidence>
<evidence type="ECO:0000256" key="2">
    <source>
        <dbReference type="ARBA" id="ARBA00022898"/>
    </source>
</evidence>
<name>A0A1G9EYN3_9ACTN</name>
<dbReference type="Proteomes" id="UP000199155">
    <property type="component" value="Unassembled WGS sequence"/>
</dbReference>
<dbReference type="PANTHER" id="PTHR11808">
    <property type="entry name" value="TRANS-SULFURATION ENZYME FAMILY MEMBER"/>
    <property type="match status" value="1"/>
</dbReference>
<dbReference type="EMBL" id="FNFF01000012">
    <property type="protein sequence ID" value="SDK81138.1"/>
    <property type="molecule type" value="Genomic_DNA"/>
</dbReference>
<accession>A0A1G9EYN3</accession>
<gene>
    <name evidence="6" type="ORF">SAMN05421806_112129</name>
</gene>